<dbReference type="InterPro" id="IPR012337">
    <property type="entry name" value="RNaseH-like_sf"/>
</dbReference>
<sequence>MLDNTCVPSLGPLRGYLFPNYDRDLTLGFHEVVDANENWDINKLYLVFSFEILPHVLGVKPPSSDYGDDRCVWRWDIMHKFQVGIAYGKLAVASWGATDPFWKVIWTLPIPRRGSPPDRWIRLNTDATIDTYTSLGSIGGVFRSSAGDWIIGFHKSIGITTPLQAKLWAIYIGLQLAWTHGFDLLQIQSNSLQAIKLLNEANLDRDLFPLVRAISSLCCRSWYTEFL</sequence>
<reference evidence="2" key="1">
    <citation type="submission" date="2019-09" db="EMBL/GenBank/DDBJ databases">
        <title>Draft genome information of white flower Hibiscus syriacus.</title>
        <authorList>
            <person name="Kim Y.-M."/>
        </authorList>
    </citation>
    <scope>NUCLEOTIDE SEQUENCE [LARGE SCALE GENOMIC DNA]</scope>
    <source>
        <strain evidence="2">YM2019G1</strain>
    </source>
</reference>
<dbReference type="Proteomes" id="UP000436088">
    <property type="component" value="Unassembled WGS sequence"/>
</dbReference>
<dbReference type="EMBL" id="VEPZ02000857">
    <property type="protein sequence ID" value="KAE8715696.1"/>
    <property type="molecule type" value="Genomic_DNA"/>
</dbReference>
<dbReference type="SUPFAM" id="SSF53098">
    <property type="entry name" value="Ribonuclease H-like"/>
    <property type="match status" value="1"/>
</dbReference>
<dbReference type="Gene3D" id="3.30.420.10">
    <property type="entry name" value="Ribonuclease H-like superfamily/Ribonuclease H"/>
    <property type="match status" value="1"/>
</dbReference>
<dbReference type="InterPro" id="IPR044730">
    <property type="entry name" value="RNase_H-like_dom_plant"/>
</dbReference>
<dbReference type="AlphaFoldDB" id="A0A6A3BF82"/>
<protein>
    <recommendedName>
        <fullName evidence="1">RNase H type-1 domain-containing protein</fullName>
    </recommendedName>
</protein>
<accession>A0A6A3BF82</accession>
<dbReference type="CDD" id="cd06222">
    <property type="entry name" value="RNase_H_like"/>
    <property type="match status" value="1"/>
</dbReference>
<proteinExistence type="predicted"/>
<organism evidence="2 3">
    <name type="scientific">Hibiscus syriacus</name>
    <name type="common">Rose of Sharon</name>
    <dbReference type="NCBI Taxonomy" id="106335"/>
    <lineage>
        <taxon>Eukaryota</taxon>
        <taxon>Viridiplantae</taxon>
        <taxon>Streptophyta</taxon>
        <taxon>Embryophyta</taxon>
        <taxon>Tracheophyta</taxon>
        <taxon>Spermatophyta</taxon>
        <taxon>Magnoliopsida</taxon>
        <taxon>eudicotyledons</taxon>
        <taxon>Gunneridae</taxon>
        <taxon>Pentapetalae</taxon>
        <taxon>rosids</taxon>
        <taxon>malvids</taxon>
        <taxon>Malvales</taxon>
        <taxon>Malvaceae</taxon>
        <taxon>Malvoideae</taxon>
        <taxon>Hibiscus</taxon>
    </lineage>
</organism>
<dbReference type="InterPro" id="IPR053151">
    <property type="entry name" value="RNase_H-like"/>
</dbReference>
<evidence type="ECO:0000313" key="2">
    <source>
        <dbReference type="EMBL" id="KAE8715696.1"/>
    </source>
</evidence>
<dbReference type="PANTHER" id="PTHR47723:SF19">
    <property type="entry name" value="POLYNUCLEOTIDYL TRANSFERASE, RIBONUCLEASE H-LIKE SUPERFAMILY PROTEIN"/>
    <property type="match status" value="1"/>
</dbReference>
<dbReference type="InterPro" id="IPR002156">
    <property type="entry name" value="RNaseH_domain"/>
</dbReference>
<dbReference type="GO" id="GO:0003676">
    <property type="term" value="F:nucleic acid binding"/>
    <property type="evidence" value="ECO:0007669"/>
    <property type="project" value="InterPro"/>
</dbReference>
<dbReference type="PANTHER" id="PTHR47723">
    <property type="entry name" value="OS05G0353850 PROTEIN"/>
    <property type="match status" value="1"/>
</dbReference>
<evidence type="ECO:0000259" key="1">
    <source>
        <dbReference type="Pfam" id="PF13456"/>
    </source>
</evidence>
<evidence type="ECO:0000313" key="3">
    <source>
        <dbReference type="Proteomes" id="UP000436088"/>
    </source>
</evidence>
<dbReference type="GO" id="GO:0004523">
    <property type="term" value="F:RNA-DNA hybrid ribonuclease activity"/>
    <property type="evidence" value="ECO:0007669"/>
    <property type="project" value="InterPro"/>
</dbReference>
<keyword evidence="3" id="KW-1185">Reference proteome</keyword>
<name>A0A6A3BF82_HIBSY</name>
<dbReference type="InterPro" id="IPR036397">
    <property type="entry name" value="RNaseH_sf"/>
</dbReference>
<dbReference type="Pfam" id="PF13456">
    <property type="entry name" value="RVT_3"/>
    <property type="match status" value="1"/>
</dbReference>
<comment type="caution">
    <text evidence="2">The sequence shown here is derived from an EMBL/GenBank/DDBJ whole genome shotgun (WGS) entry which is preliminary data.</text>
</comment>
<gene>
    <name evidence="2" type="ORF">F3Y22_tig00110160pilonHSYRG00138</name>
</gene>
<feature type="domain" description="RNase H type-1" evidence="1">
    <location>
        <begin position="124"/>
        <end position="224"/>
    </location>
</feature>